<evidence type="ECO:0008006" key="4">
    <source>
        <dbReference type="Google" id="ProtNLM"/>
    </source>
</evidence>
<evidence type="ECO:0000313" key="2">
    <source>
        <dbReference type="EMBL" id="PWI24973.1"/>
    </source>
</evidence>
<dbReference type="AlphaFoldDB" id="A0A2U3AKD2"/>
<evidence type="ECO:0000256" key="1">
    <source>
        <dbReference type="SAM" id="SignalP"/>
    </source>
</evidence>
<name>A0A2U3AKD2_9BACL</name>
<feature type="signal peptide" evidence="1">
    <location>
        <begin position="1"/>
        <end position="24"/>
    </location>
</feature>
<dbReference type="Proteomes" id="UP000245938">
    <property type="component" value="Unassembled WGS sequence"/>
</dbReference>
<keyword evidence="1" id="KW-0732">Signal</keyword>
<keyword evidence="3" id="KW-1185">Reference proteome</keyword>
<accession>A0A2U3AKD2</accession>
<comment type="caution">
    <text evidence="2">The sequence shown here is derived from an EMBL/GenBank/DDBJ whole genome shotgun (WGS) entry which is preliminary data.</text>
</comment>
<sequence>MKKVIILFVFMMSFGGIVTLESQAASTNTYAIKELKKIKALAKEGKTLNSGSLKLNDPYEKFFKKFGKPIYTFTPQGAAFRDHFTNGIQIYTNGKYKNWDVTRIKKDPVYSITMNYLIDYKHIKKVFGTKKSLSYASGEYFITYKVGKNTVSFSIGSPHAYDLPNLKLYNNTLFYEYGVSKGW</sequence>
<feature type="chain" id="PRO_5015669881" description="DUF4309 domain-containing protein" evidence="1">
    <location>
        <begin position="25"/>
        <end position="183"/>
    </location>
</feature>
<dbReference type="RefSeq" id="WP_109306369.1">
    <property type="nucleotide sequence ID" value="NZ_BJUF01000004.1"/>
</dbReference>
<gene>
    <name evidence="2" type="ORF">DEX24_10385</name>
</gene>
<reference evidence="2 3" key="1">
    <citation type="submission" date="2018-05" db="EMBL/GenBank/DDBJ databases">
        <title>Kurthia sibirica genome sequence.</title>
        <authorList>
            <person name="Maclea K.S."/>
            <person name="Goen A.E."/>
        </authorList>
    </citation>
    <scope>NUCLEOTIDE SEQUENCE [LARGE SCALE GENOMIC DNA]</scope>
    <source>
        <strain evidence="2 3">ATCC 49154</strain>
    </source>
</reference>
<evidence type="ECO:0000313" key="3">
    <source>
        <dbReference type="Proteomes" id="UP000245938"/>
    </source>
</evidence>
<dbReference type="OrthoDB" id="9983473at2"/>
<organism evidence="2 3">
    <name type="scientific">Kurthia sibirica</name>
    <dbReference type="NCBI Taxonomy" id="202750"/>
    <lineage>
        <taxon>Bacteria</taxon>
        <taxon>Bacillati</taxon>
        <taxon>Bacillota</taxon>
        <taxon>Bacilli</taxon>
        <taxon>Bacillales</taxon>
        <taxon>Caryophanaceae</taxon>
        <taxon>Kurthia</taxon>
    </lineage>
</organism>
<proteinExistence type="predicted"/>
<dbReference type="EMBL" id="QFVR01000013">
    <property type="protein sequence ID" value="PWI24973.1"/>
    <property type="molecule type" value="Genomic_DNA"/>
</dbReference>
<protein>
    <recommendedName>
        <fullName evidence="4">DUF4309 domain-containing protein</fullName>
    </recommendedName>
</protein>